<dbReference type="GO" id="GO:0009279">
    <property type="term" value="C:cell outer membrane"/>
    <property type="evidence" value="ECO:0007669"/>
    <property type="project" value="UniProtKB-SubCell"/>
</dbReference>
<sequence length="43" mass="4556">MLKQPLFLLLLSLPLLLAGCGQKGPLYLPESSAAPTESMETPS</sequence>
<accession>A0A9X7V1U4</accession>
<organism evidence="7 8">
    <name type="scientific">Venatoribacter cucullus</name>
    <dbReference type="NCBI Taxonomy" id="2661630"/>
    <lineage>
        <taxon>Bacteria</taxon>
        <taxon>Pseudomonadati</taxon>
        <taxon>Pseudomonadota</taxon>
        <taxon>Gammaproteobacteria</taxon>
        <taxon>Oceanospirillales</taxon>
        <taxon>Oceanospirillaceae</taxon>
        <taxon>Venatoribacter</taxon>
    </lineage>
</organism>
<evidence type="ECO:0000313" key="8">
    <source>
        <dbReference type="Proteomes" id="UP000596074"/>
    </source>
</evidence>
<dbReference type="NCBIfam" id="NF047847">
    <property type="entry name" value="SS_mature_LptM"/>
    <property type="match status" value="1"/>
</dbReference>
<evidence type="ECO:0008006" key="9">
    <source>
        <dbReference type="Google" id="ProtNLM"/>
    </source>
</evidence>
<proteinExistence type="predicted"/>
<protein>
    <recommendedName>
        <fullName evidence="9">Lipoprotein</fullName>
    </recommendedName>
</protein>
<dbReference type="Pfam" id="PF13627">
    <property type="entry name" value="LptM_cons"/>
    <property type="match status" value="1"/>
</dbReference>
<dbReference type="KEGG" id="vcw:GJQ55_12495"/>
<evidence type="ECO:0000313" key="7">
    <source>
        <dbReference type="EMBL" id="QQD25241.1"/>
    </source>
</evidence>
<dbReference type="AlphaFoldDB" id="A0A9X7V1U4"/>
<keyword evidence="5" id="KW-0998">Cell outer membrane</keyword>
<keyword evidence="3" id="KW-0472">Membrane</keyword>
<gene>
    <name evidence="7" type="ORF">GJQ55_12495</name>
</gene>
<name>A0A9X7V1U4_9GAMM</name>
<evidence type="ECO:0000256" key="6">
    <source>
        <dbReference type="ARBA" id="ARBA00023288"/>
    </source>
</evidence>
<dbReference type="InterPro" id="IPR032831">
    <property type="entry name" value="LptM_cons"/>
</dbReference>
<evidence type="ECO:0000256" key="3">
    <source>
        <dbReference type="ARBA" id="ARBA00023136"/>
    </source>
</evidence>
<evidence type="ECO:0000256" key="1">
    <source>
        <dbReference type="ARBA" id="ARBA00004459"/>
    </source>
</evidence>
<dbReference type="EMBL" id="CP046056">
    <property type="protein sequence ID" value="QQD25241.1"/>
    <property type="molecule type" value="Genomic_DNA"/>
</dbReference>
<reference evidence="7 8" key="1">
    <citation type="submission" date="2019-11" db="EMBL/GenBank/DDBJ databases">
        <title>Venatorbacter sp. nov. a predator of Campylobacter and other Gram-negative bacteria.</title>
        <authorList>
            <person name="Saeedi A."/>
            <person name="Cummings N.J."/>
            <person name="Connerton I.F."/>
            <person name="Connerton P.L."/>
        </authorList>
    </citation>
    <scope>NUCLEOTIDE SEQUENCE [LARGE SCALE GENOMIC DNA]</scope>
    <source>
        <strain evidence="7">XL5</strain>
    </source>
</reference>
<dbReference type="RefSeq" id="WP_228345309.1">
    <property type="nucleotide sequence ID" value="NZ_CP046056.1"/>
</dbReference>
<keyword evidence="2" id="KW-0732">Signal</keyword>
<evidence type="ECO:0000256" key="4">
    <source>
        <dbReference type="ARBA" id="ARBA00023139"/>
    </source>
</evidence>
<keyword evidence="6" id="KW-0449">Lipoprotein</keyword>
<keyword evidence="4" id="KW-0564">Palmitate</keyword>
<keyword evidence="8" id="KW-1185">Reference proteome</keyword>
<evidence type="ECO:0000256" key="2">
    <source>
        <dbReference type="ARBA" id="ARBA00022729"/>
    </source>
</evidence>
<dbReference type="Proteomes" id="UP000596074">
    <property type="component" value="Chromosome"/>
</dbReference>
<evidence type="ECO:0000256" key="5">
    <source>
        <dbReference type="ARBA" id="ARBA00023237"/>
    </source>
</evidence>
<dbReference type="PROSITE" id="PS51257">
    <property type="entry name" value="PROKAR_LIPOPROTEIN"/>
    <property type="match status" value="1"/>
</dbReference>
<comment type="subcellular location">
    <subcellularLocation>
        <location evidence="1">Cell outer membrane</location>
        <topology evidence="1">Lipid-anchor</topology>
    </subcellularLocation>
</comment>